<dbReference type="RefSeq" id="XP_030981633.1">
    <property type="nucleotide sequence ID" value="XM_031127707.1"/>
</dbReference>
<dbReference type="KEGG" id="pgri:PgNI_07697"/>
<dbReference type="Proteomes" id="UP000515153">
    <property type="component" value="Unplaced"/>
</dbReference>
<reference evidence="3" key="1">
    <citation type="journal article" date="2019" name="Mol. Biol. Evol.">
        <title>Blast fungal genomes show frequent chromosomal changes, gene gains and losses, and effector gene turnover.</title>
        <authorList>
            <person name="Gomez Luciano L.B."/>
            <person name="Jason Tsai I."/>
            <person name="Chuma I."/>
            <person name="Tosa Y."/>
            <person name="Chen Y.H."/>
            <person name="Li J.Y."/>
            <person name="Li M.Y."/>
            <person name="Jade Lu M.Y."/>
            <person name="Nakayashiki H."/>
            <person name="Li W.H."/>
        </authorList>
    </citation>
    <scope>NUCLEOTIDE SEQUENCE</scope>
    <source>
        <strain evidence="3">NI907</strain>
    </source>
</reference>
<keyword evidence="2" id="KW-1185">Reference proteome</keyword>
<organism evidence="2 3">
    <name type="scientific">Pyricularia grisea</name>
    <name type="common">Crabgrass-specific blast fungus</name>
    <name type="synonym">Magnaporthe grisea</name>
    <dbReference type="NCBI Taxonomy" id="148305"/>
    <lineage>
        <taxon>Eukaryota</taxon>
        <taxon>Fungi</taxon>
        <taxon>Dikarya</taxon>
        <taxon>Ascomycota</taxon>
        <taxon>Pezizomycotina</taxon>
        <taxon>Sordariomycetes</taxon>
        <taxon>Sordariomycetidae</taxon>
        <taxon>Magnaporthales</taxon>
        <taxon>Pyriculariaceae</taxon>
        <taxon>Pyricularia</taxon>
    </lineage>
</organism>
<proteinExistence type="predicted"/>
<reference evidence="3" key="2">
    <citation type="submission" date="2019-10" db="EMBL/GenBank/DDBJ databases">
        <authorList>
            <consortium name="NCBI Genome Project"/>
        </authorList>
    </citation>
    <scope>NUCLEOTIDE SEQUENCE</scope>
    <source>
        <strain evidence="3">NI907</strain>
    </source>
</reference>
<keyword evidence="1" id="KW-0732">Signal</keyword>
<name>A0A6P8B382_PYRGI</name>
<feature type="chain" id="PRO_5028213453" evidence="1">
    <location>
        <begin position="21"/>
        <end position="78"/>
    </location>
</feature>
<gene>
    <name evidence="3" type="ORF">PgNI_07697</name>
</gene>
<dbReference type="AlphaFoldDB" id="A0A6P8B382"/>
<evidence type="ECO:0000313" key="3">
    <source>
        <dbReference type="RefSeq" id="XP_030981633.1"/>
    </source>
</evidence>
<evidence type="ECO:0000256" key="1">
    <source>
        <dbReference type="SAM" id="SignalP"/>
    </source>
</evidence>
<reference evidence="3" key="3">
    <citation type="submission" date="2025-08" db="UniProtKB">
        <authorList>
            <consortium name="RefSeq"/>
        </authorList>
    </citation>
    <scope>IDENTIFICATION</scope>
    <source>
        <strain evidence="3">NI907</strain>
    </source>
</reference>
<evidence type="ECO:0000313" key="2">
    <source>
        <dbReference type="Proteomes" id="UP000515153"/>
    </source>
</evidence>
<accession>A0A6P8B382</accession>
<dbReference type="GeneID" id="41962616"/>
<feature type="signal peptide" evidence="1">
    <location>
        <begin position="1"/>
        <end position="20"/>
    </location>
</feature>
<protein>
    <submittedName>
        <fullName evidence="3">Uncharacterized protein</fullName>
    </submittedName>
</protein>
<sequence>MKPVIFFTFIAGLATPFVSAKSYCRSFHNTGTMEQDGTTCNAKSNCPFPSSASGQPGFNFPLANKAGAACSVDFKCCY</sequence>